<dbReference type="InterPro" id="IPR016158">
    <property type="entry name" value="Cullin_homology"/>
</dbReference>
<keyword evidence="4" id="KW-1185">Reference proteome</keyword>
<comment type="similarity">
    <text evidence="1">Belongs to the cullin family.</text>
</comment>
<dbReference type="STRING" id="763406.A0A1E3NQM4"/>
<feature type="domain" description="Cullin family profile" evidence="2">
    <location>
        <begin position="364"/>
        <end position="586"/>
    </location>
</feature>
<dbReference type="SUPFAM" id="SSF75632">
    <property type="entry name" value="Cullin homology domain"/>
    <property type="match status" value="1"/>
</dbReference>
<dbReference type="GeneID" id="30180216"/>
<accession>A0A1E3NQM4</accession>
<dbReference type="GO" id="GO:0005680">
    <property type="term" value="C:anaphase-promoting complex"/>
    <property type="evidence" value="ECO:0007669"/>
    <property type="project" value="TreeGrafter"/>
</dbReference>
<evidence type="ECO:0000313" key="4">
    <source>
        <dbReference type="Proteomes" id="UP000094455"/>
    </source>
</evidence>
<dbReference type="InterPro" id="IPR057975">
    <property type="entry name" value="TPR_ANAPC2"/>
</dbReference>
<gene>
    <name evidence="3" type="ORF">PICMEDRAFT_69998</name>
</gene>
<dbReference type="Pfam" id="PF25773">
    <property type="entry name" value="TPR_ANAPC2"/>
    <property type="match status" value="1"/>
</dbReference>
<dbReference type="PROSITE" id="PS50069">
    <property type="entry name" value="CULLIN_2"/>
    <property type="match status" value="1"/>
</dbReference>
<dbReference type="OrthoDB" id="5581181at2759"/>
<name>A0A1E3NQM4_9ASCO</name>
<dbReference type="GO" id="GO:0070979">
    <property type="term" value="P:protein K11-linked ubiquitination"/>
    <property type="evidence" value="ECO:0007669"/>
    <property type="project" value="TreeGrafter"/>
</dbReference>
<dbReference type="RefSeq" id="XP_019019465.1">
    <property type="nucleotide sequence ID" value="XM_019163529.1"/>
</dbReference>
<dbReference type="PANTHER" id="PTHR45957">
    <property type="entry name" value="ANAPHASE-PROMOTING COMPLEX SUBUNIT 2"/>
    <property type="match status" value="1"/>
</dbReference>
<dbReference type="InterPro" id="IPR036317">
    <property type="entry name" value="Cullin_homology_sf"/>
</dbReference>
<evidence type="ECO:0000256" key="1">
    <source>
        <dbReference type="PROSITE-ProRule" id="PRU00330"/>
    </source>
</evidence>
<proteinExistence type="inferred from homology"/>
<dbReference type="PANTHER" id="PTHR45957:SF1">
    <property type="entry name" value="ANAPHASE-PROMOTING COMPLEX SUBUNIT 2"/>
    <property type="match status" value="1"/>
</dbReference>
<dbReference type="Gene3D" id="3.30.230.130">
    <property type="entry name" value="Cullin, Chain C, Domain 2"/>
    <property type="match status" value="1"/>
</dbReference>
<dbReference type="AlphaFoldDB" id="A0A1E3NQM4"/>
<dbReference type="EMBL" id="KV454001">
    <property type="protein sequence ID" value="ODQ48352.1"/>
    <property type="molecule type" value="Genomic_DNA"/>
</dbReference>
<protein>
    <recommendedName>
        <fullName evidence="2">Cullin family profile domain-containing protein</fullName>
    </recommendedName>
</protein>
<evidence type="ECO:0000259" key="2">
    <source>
        <dbReference type="PROSITE" id="PS50069"/>
    </source>
</evidence>
<evidence type="ECO:0000313" key="3">
    <source>
        <dbReference type="EMBL" id="ODQ48352.1"/>
    </source>
</evidence>
<dbReference type="GO" id="GO:0007091">
    <property type="term" value="P:metaphase/anaphase transition of mitotic cell cycle"/>
    <property type="evidence" value="ECO:0007669"/>
    <property type="project" value="TreeGrafter"/>
</dbReference>
<sequence length="602" mass="69317">MTAVMDSTDIQVSDDTTTLLDWLSSQIFPISGPQELNIPLRIRNITRNTADSHIYLPIFQRLLYSLASNLESQYDGNVMAFFKCLESSTTNLNLIYIFFKFSNNDIILLKRSEFSIYQDFIQSIWDDLISLFSENHKSSDLYLVSKILMKINLFDELDNFIFQLSKCRIIHKINNMYDVQPIYESLKTWIINDLYLSFESLVSFKNSKVFKDCLLLIAKNHLISKRTNQIYDLVENFPFTTETLKEFNVCLNKTSQKDLLVEQFILMLNKNLLLPSIKTTDIILYYIKTIHALLLIDHRGVLLDKVARPIRSYLCMRNDTVEKIVNGLLSTDREHNKLIELNDELNKNLFHSTNSGSSVASSSLQKRTLNWQPDPIDALPDFQVGKIDDTIDSLTSIFNDNNLFINQFVNIFSVDLLNITDYNISNILKNLSLLKSKFSNDDFNKIDIMLNDIVKSKSLDLKINHVLQTNNSIHGVFLSHLYWPNLSSNVALFKFPPAIQNDLAAYELRYKNLQNGRSLKLHPQNTKADIDIEVNGVKKSYLVTLDKLAVLNFIDESNLEPVKLGIIVMNLGMPLQLVKTSLEFWVTENILVESNGGWKVNE</sequence>
<organism evidence="3 4">
    <name type="scientific">Pichia membranifaciens NRRL Y-2026</name>
    <dbReference type="NCBI Taxonomy" id="763406"/>
    <lineage>
        <taxon>Eukaryota</taxon>
        <taxon>Fungi</taxon>
        <taxon>Dikarya</taxon>
        <taxon>Ascomycota</taxon>
        <taxon>Saccharomycotina</taxon>
        <taxon>Pichiomycetes</taxon>
        <taxon>Pichiales</taxon>
        <taxon>Pichiaceae</taxon>
        <taxon>Pichia</taxon>
    </lineage>
</organism>
<dbReference type="SMART" id="SM00182">
    <property type="entry name" value="CULLIN"/>
    <property type="match status" value="1"/>
</dbReference>
<dbReference type="Proteomes" id="UP000094455">
    <property type="component" value="Unassembled WGS sequence"/>
</dbReference>
<dbReference type="InterPro" id="IPR044554">
    <property type="entry name" value="ANAPC2"/>
</dbReference>
<reference evidence="3 4" key="1">
    <citation type="journal article" date="2016" name="Proc. Natl. Acad. Sci. U.S.A.">
        <title>Comparative genomics of biotechnologically important yeasts.</title>
        <authorList>
            <person name="Riley R."/>
            <person name="Haridas S."/>
            <person name="Wolfe K.H."/>
            <person name="Lopes M.R."/>
            <person name="Hittinger C.T."/>
            <person name="Goeker M."/>
            <person name="Salamov A.A."/>
            <person name="Wisecaver J.H."/>
            <person name="Long T.M."/>
            <person name="Calvey C.H."/>
            <person name="Aerts A.L."/>
            <person name="Barry K.W."/>
            <person name="Choi C."/>
            <person name="Clum A."/>
            <person name="Coughlan A.Y."/>
            <person name="Deshpande S."/>
            <person name="Douglass A.P."/>
            <person name="Hanson S.J."/>
            <person name="Klenk H.-P."/>
            <person name="LaButti K.M."/>
            <person name="Lapidus A."/>
            <person name="Lindquist E.A."/>
            <person name="Lipzen A.M."/>
            <person name="Meier-Kolthoff J.P."/>
            <person name="Ohm R.A."/>
            <person name="Otillar R.P."/>
            <person name="Pangilinan J.L."/>
            <person name="Peng Y."/>
            <person name="Rokas A."/>
            <person name="Rosa C.A."/>
            <person name="Scheuner C."/>
            <person name="Sibirny A.A."/>
            <person name="Slot J.C."/>
            <person name="Stielow J.B."/>
            <person name="Sun H."/>
            <person name="Kurtzman C.P."/>
            <person name="Blackwell M."/>
            <person name="Grigoriev I.V."/>
            <person name="Jeffries T.W."/>
        </authorList>
    </citation>
    <scope>NUCLEOTIDE SEQUENCE [LARGE SCALE GENOMIC DNA]</scope>
    <source>
        <strain evidence="3 4">NRRL Y-2026</strain>
    </source>
</reference>